<organism evidence="1 2">
    <name type="scientific">Companilactobacillus huachuanensis</name>
    <dbReference type="NCBI Taxonomy" id="2559914"/>
    <lineage>
        <taxon>Bacteria</taxon>
        <taxon>Bacillati</taxon>
        <taxon>Bacillota</taxon>
        <taxon>Bacilli</taxon>
        <taxon>Lactobacillales</taxon>
        <taxon>Lactobacillaceae</taxon>
        <taxon>Companilactobacillus</taxon>
    </lineage>
</organism>
<accession>A0ABW1RPD5</accession>
<keyword evidence="2" id="KW-1185">Reference proteome</keyword>
<proteinExistence type="predicted"/>
<gene>
    <name evidence="1" type="ORF">ACFQAV_08830</name>
</gene>
<name>A0ABW1RPD5_9LACO</name>
<evidence type="ECO:0000313" key="2">
    <source>
        <dbReference type="Proteomes" id="UP001596288"/>
    </source>
</evidence>
<comment type="caution">
    <text evidence="1">The sequence shown here is derived from an EMBL/GenBank/DDBJ whole genome shotgun (WGS) entry which is preliminary data.</text>
</comment>
<evidence type="ECO:0000313" key="1">
    <source>
        <dbReference type="EMBL" id="MFC6176943.1"/>
    </source>
</evidence>
<dbReference type="RefSeq" id="WP_137610652.1">
    <property type="nucleotide sequence ID" value="NZ_BJDF01000003.1"/>
</dbReference>
<protein>
    <submittedName>
        <fullName evidence="1">Uncharacterized protein</fullName>
    </submittedName>
</protein>
<dbReference type="EMBL" id="JBHSSF010000020">
    <property type="protein sequence ID" value="MFC6176943.1"/>
    <property type="molecule type" value="Genomic_DNA"/>
</dbReference>
<reference evidence="2" key="1">
    <citation type="journal article" date="2019" name="Int. J. Syst. Evol. Microbiol.">
        <title>The Global Catalogue of Microorganisms (GCM) 10K type strain sequencing project: providing services to taxonomists for standard genome sequencing and annotation.</title>
        <authorList>
            <consortium name="The Broad Institute Genomics Platform"/>
            <consortium name="The Broad Institute Genome Sequencing Center for Infectious Disease"/>
            <person name="Wu L."/>
            <person name="Ma J."/>
        </authorList>
    </citation>
    <scope>NUCLEOTIDE SEQUENCE [LARGE SCALE GENOMIC DNA]</scope>
    <source>
        <strain evidence="2">CCM 8927</strain>
    </source>
</reference>
<sequence length="81" mass="9271">MTIDELKEKIIDEGSGYTFRYGEKLCGMEPIVEKGVFTFGAWSGDKNKDYADIDDLMTDKFYSGKSIEELLNNNDIELDFI</sequence>
<dbReference type="Proteomes" id="UP001596288">
    <property type="component" value="Unassembled WGS sequence"/>
</dbReference>